<reference evidence="7" key="1">
    <citation type="submission" date="2019-11" db="EMBL/GenBank/DDBJ databases">
        <authorList>
            <person name="Li J."/>
        </authorList>
    </citation>
    <scope>NUCLEOTIDE SEQUENCE</scope>
    <source>
        <strain evidence="7">B6B</strain>
    </source>
</reference>
<dbReference type="OrthoDB" id="9780109at2"/>
<evidence type="ECO:0000256" key="1">
    <source>
        <dbReference type="ARBA" id="ARBA00004141"/>
    </source>
</evidence>
<organism evidence="7 8">
    <name type="scientific">Aquibacillus halophilus</name>
    <dbReference type="NCBI Taxonomy" id="930132"/>
    <lineage>
        <taxon>Bacteria</taxon>
        <taxon>Bacillati</taxon>
        <taxon>Bacillota</taxon>
        <taxon>Bacilli</taxon>
        <taxon>Bacillales</taxon>
        <taxon>Bacillaceae</taxon>
        <taxon>Aquibacillus</taxon>
    </lineage>
</organism>
<dbReference type="GO" id="GO:0005886">
    <property type="term" value="C:plasma membrane"/>
    <property type="evidence" value="ECO:0007669"/>
    <property type="project" value="UniProtKB-SubCell"/>
</dbReference>
<evidence type="ECO:0000256" key="6">
    <source>
        <dbReference type="RuleBase" id="RU363041"/>
    </source>
</evidence>
<accession>A0A6A8DLS0</accession>
<feature type="transmembrane region" description="Helical" evidence="6">
    <location>
        <begin position="48"/>
        <end position="70"/>
    </location>
</feature>
<dbReference type="PANTHER" id="PTHR43701:SF2">
    <property type="entry name" value="MEMBRANE TRANSPORTER PROTEIN YJNA-RELATED"/>
    <property type="match status" value="1"/>
</dbReference>
<dbReference type="EMBL" id="WJNG01000018">
    <property type="protein sequence ID" value="MRH44709.1"/>
    <property type="molecule type" value="Genomic_DNA"/>
</dbReference>
<evidence type="ECO:0000256" key="2">
    <source>
        <dbReference type="ARBA" id="ARBA00009142"/>
    </source>
</evidence>
<feature type="transmembrane region" description="Helical" evidence="6">
    <location>
        <begin position="256"/>
        <end position="273"/>
    </location>
</feature>
<name>A0A6A8DLS0_9BACI</name>
<feature type="transmembrane region" description="Helical" evidence="6">
    <location>
        <begin position="7"/>
        <end position="36"/>
    </location>
</feature>
<dbReference type="AlphaFoldDB" id="A0A6A8DLS0"/>
<comment type="subcellular location">
    <subcellularLocation>
        <location evidence="6">Cell membrane</location>
        <topology evidence="6">Multi-pass membrane protein</topology>
    </subcellularLocation>
    <subcellularLocation>
        <location evidence="1">Membrane</location>
        <topology evidence="1">Multi-pass membrane protein</topology>
    </subcellularLocation>
</comment>
<evidence type="ECO:0000256" key="3">
    <source>
        <dbReference type="ARBA" id="ARBA00022692"/>
    </source>
</evidence>
<comment type="similarity">
    <text evidence="2 6">Belongs to the 4-toluene sulfonate uptake permease (TSUP) (TC 2.A.102) family.</text>
</comment>
<dbReference type="InterPro" id="IPR051598">
    <property type="entry name" value="TSUP/Inactive_protease-like"/>
</dbReference>
<dbReference type="Pfam" id="PF01925">
    <property type="entry name" value="TauE"/>
    <property type="match status" value="1"/>
</dbReference>
<keyword evidence="8" id="KW-1185">Reference proteome</keyword>
<keyword evidence="5 6" id="KW-0472">Membrane</keyword>
<dbReference type="InterPro" id="IPR002781">
    <property type="entry name" value="TM_pro_TauE-like"/>
</dbReference>
<evidence type="ECO:0000313" key="8">
    <source>
        <dbReference type="Proteomes" id="UP000799092"/>
    </source>
</evidence>
<dbReference type="PANTHER" id="PTHR43701">
    <property type="entry name" value="MEMBRANE TRANSPORTER PROTEIN MJ0441-RELATED"/>
    <property type="match status" value="1"/>
</dbReference>
<feature type="transmembrane region" description="Helical" evidence="6">
    <location>
        <begin position="105"/>
        <end position="123"/>
    </location>
</feature>
<dbReference type="Proteomes" id="UP000799092">
    <property type="component" value="Unassembled WGS sequence"/>
</dbReference>
<evidence type="ECO:0000256" key="5">
    <source>
        <dbReference type="ARBA" id="ARBA00023136"/>
    </source>
</evidence>
<feature type="transmembrane region" description="Helical" evidence="6">
    <location>
        <begin position="226"/>
        <end position="244"/>
    </location>
</feature>
<feature type="transmembrane region" description="Helical" evidence="6">
    <location>
        <begin position="152"/>
        <end position="170"/>
    </location>
</feature>
<comment type="caution">
    <text evidence="7">The sequence shown here is derived from an EMBL/GenBank/DDBJ whole genome shotgun (WGS) entry which is preliminary data.</text>
</comment>
<evidence type="ECO:0000256" key="4">
    <source>
        <dbReference type="ARBA" id="ARBA00022989"/>
    </source>
</evidence>
<proteinExistence type="inferred from homology"/>
<gene>
    <name evidence="7" type="ORF">GH741_18845</name>
</gene>
<protein>
    <recommendedName>
        <fullName evidence="6">Probable membrane transporter protein</fullName>
    </recommendedName>
</protein>
<feature type="transmembrane region" description="Helical" evidence="6">
    <location>
        <begin position="203"/>
        <end position="220"/>
    </location>
</feature>
<keyword evidence="6" id="KW-1003">Cell membrane</keyword>
<sequence length="274" mass="30276">MVFFICVIIGFLSAFIGSLVGLGGGVILVPSLLILYELFDSFNWANSHNIVGISLLVMVFTALSSSISYFKEKRIDYKSGGLFVIGSVPGGIFGSWLNQFLHTEIFSLYFGLLMFAIFLMFFFKANILKRKRAVPNKWTVDREVFLNGTKQTYSFSSITAIVIAMAVGTLSGLFGIGGGSLMVPIMVLLFGFPAHIATATSMYMIFFLSLISSLTHIILGHIPWEYVWLFIPGAWIGGTIGAMLNKRLKSSTLEWVLRIILIVIGIRLIWQGIG</sequence>
<keyword evidence="3 6" id="KW-0812">Transmembrane</keyword>
<feature type="transmembrane region" description="Helical" evidence="6">
    <location>
        <begin position="82"/>
        <end position="99"/>
    </location>
</feature>
<evidence type="ECO:0000313" key="7">
    <source>
        <dbReference type="EMBL" id="MRH44709.1"/>
    </source>
</evidence>
<keyword evidence="4 6" id="KW-1133">Transmembrane helix</keyword>